<dbReference type="Pfam" id="PF01451">
    <property type="entry name" value="LMWPc"/>
    <property type="match status" value="1"/>
</dbReference>
<keyword evidence="2 7" id="KW-0378">Hydrolase</keyword>
<keyword evidence="5" id="KW-0812">Transmembrane</keyword>
<feature type="active site" description="Nucleophile" evidence="4">
    <location>
        <position position="11"/>
    </location>
</feature>
<keyword evidence="3" id="KW-0904">Protein phosphatase</keyword>
<evidence type="ECO:0000256" key="3">
    <source>
        <dbReference type="ARBA" id="ARBA00022912"/>
    </source>
</evidence>
<dbReference type="GO" id="GO:0004725">
    <property type="term" value="F:protein tyrosine phosphatase activity"/>
    <property type="evidence" value="ECO:0007669"/>
    <property type="project" value="UniProtKB-EC"/>
</dbReference>
<keyword evidence="8" id="KW-1185">Reference proteome</keyword>
<dbReference type="PRINTS" id="PR00719">
    <property type="entry name" value="LMWPTPASE"/>
</dbReference>
<gene>
    <name evidence="7" type="primary">etp</name>
    <name evidence="7" type="ORF">COCCU_06635</name>
</gene>
<dbReference type="SMART" id="SM00226">
    <property type="entry name" value="LMWPc"/>
    <property type="match status" value="1"/>
</dbReference>
<dbReference type="InterPro" id="IPR023485">
    <property type="entry name" value="Ptyr_pPase"/>
</dbReference>
<accession>A0A6B8W7J2</accession>
<dbReference type="RefSeq" id="WP_156230777.1">
    <property type="nucleotide sequence ID" value="NZ_CP046455.1"/>
</dbReference>
<dbReference type="Gene3D" id="3.40.50.2300">
    <property type="match status" value="1"/>
</dbReference>
<evidence type="ECO:0000256" key="2">
    <source>
        <dbReference type="ARBA" id="ARBA00022801"/>
    </source>
</evidence>
<feature type="transmembrane region" description="Helical" evidence="5">
    <location>
        <begin position="183"/>
        <end position="204"/>
    </location>
</feature>
<dbReference type="AlphaFoldDB" id="A0A6B8W7J2"/>
<evidence type="ECO:0000313" key="7">
    <source>
        <dbReference type="EMBL" id="QGU07265.1"/>
    </source>
</evidence>
<keyword evidence="5" id="KW-1133">Transmembrane helix</keyword>
<evidence type="ECO:0000256" key="4">
    <source>
        <dbReference type="PIRSR" id="PIRSR617867-1"/>
    </source>
</evidence>
<dbReference type="InterPro" id="IPR036196">
    <property type="entry name" value="Ptyr_pPase_sf"/>
</dbReference>
<dbReference type="EC" id="3.1.3.48" evidence="7"/>
<evidence type="ECO:0000313" key="8">
    <source>
        <dbReference type="Proteomes" id="UP000424462"/>
    </source>
</evidence>
<dbReference type="KEGG" id="cok:COCCU_06635"/>
<dbReference type="EMBL" id="CP046455">
    <property type="protein sequence ID" value="QGU07265.1"/>
    <property type="molecule type" value="Genomic_DNA"/>
</dbReference>
<sequence length="241" mass="26372">MSSNFHILMVCTGNICRSPLAQQLLSQRVANFPEITVSSAGTHALEDHPTPAYGRDIARKMGVEQPELHRGRSLTSEMLAEADLILTMSREQRRIVAQLNPQVVKRVFTLREFARLAEKALEGGLAIEIAGCDEQPLERLRAAIQAVTYARGESLPPDNIAHDEVTDPYRRSYEAYHRSAQQILSAVDATAILLGCALVGLITIPSQSVDTAGKNTPQWQPVALMLILSAMAQGLLYATSK</sequence>
<comment type="similarity">
    <text evidence="1">Belongs to the low molecular weight phosphotyrosine protein phosphatase family.</text>
</comment>
<organism evidence="7 8">
    <name type="scientific">Corynebacterium occultum</name>
    <dbReference type="NCBI Taxonomy" id="2675219"/>
    <lineage>
        <taxon>Bacteria</taxon>
        <taxon>Bacillati</taxon>
        <taxon>Actinomycetota</taxon>
        <taxon>Actinomycetes</taxon>
        <taxon>Mycobacteriales</taxon>
        <taxon>Corynebacteriaceae</taxon>
        <taxon>Corynebacterium</taxon>
    </lineage>
</organism>
<keyword evidence="5" id="KW-0472">Membrane</keyword>
<name>A0A6B8W7J2_9CORY</name>
<protein>
    <submittedName>
        <fullName evidence="7">Low molecular weight protein-tyrosine-phosphatase etp</fullName>
        <ecNumber evidence="7">3.1.3.48</ecNumber>
    </submittedName>
</protein>
<dbReference type="PANTHER" id="PTHR11717">
    <property type="entry name" value="LOW MOLECULAR WEIGHT PROTEIN TYROSINE PHOSPHATASE"/>
    <property type="match status" value="1"/>
</dbReference>
<dbReference type="PANTHER" id="PTHR11717:SF31">
    <property type="entry name" value="LOW MOLECULAR WEIGHT PROTEIN-TYROSINE-PHOSPHATASE ETP-RELATED"/>
    <property type="match status" value="1"/>
</dbReference>
<reference evidence="7 8" key="1">
    <citation type="submission" date="2019-11" db="EMBL/GenBank/DDBJ databases">
        <title>Complete genome sequence of Corynebacterium kalinowskii 1959, a novel Corynebacterium species isolated from soil of a small paddock in Vilsendorf, Germany.</title>
        <authorList>
            <person name="Schaffert L."/>
            <person name="Ruwe M."/>
            <person name="Milse J."/>
            <person name="Hanuschka K."/>
            <person name="Ortseifen V."/>
            <person name="Droste J."/>
            <person name="Brandt D."/>
            <person name="Schlueter L."/>
            <person name="Kutter Y."/>
            <person name="Vinke S."/>
            <person name="Viehoefer P."/>
            <person name="Jacob L."/>
            <person name="Luebke N.-C."/>
            <person name="Schulte-Berndt E."/>
            <person name="Hain C."/>
            <person name="Linder M."/>
            <person name="Schmidt P."/>
            <person name="Wollenschlaeger L."/>
            <person name="Luttermann T."/>
            <person name="Thieme E."/>
            <person name="Hassa J."/>
            <person name="Haak M."/>
            <person name="Wittchen M."/>
            <person name="Mentz A."/>
            <person name="Persicke M."/>
            <person name="Busche T."/>
            <person name="Ruckert C."/>
        </authorList>
    </citation>
    <scope>NUCLEOTIDE SEQUENCE [LARGE SCALE GENOMIC DNA]</scope>
    <source>
        <strain evidence="7 8">2039</strain>
    </source>
</reference>
<dbReference type="InterPro" id="IPR017867">
    <property type="entry name" value="Tyr_phospatase_low_mol_wt"/>
</dbReference>
<feature type="domain" description="Phosphotyrosine protein phosphatase I" evidence="6">
    <location>
        <begin position="5"/>
        <end position="193"/>
    </location>
</feature>
<evidence type="ECO:0000256" key="1">
    <source>
        <dbReference type="ARBA" id="ARBA00011063"/>
    </source>
</evidence>
<feature type="active site" evidence="4">
    <location>
        <position position="17"/>
    </location>
</feature>
<dbReference type="Proteomes" id="UP000424462">
    <property type="component" value="Chromosome"/>
</dbReference>
<dbReference type="SUPFAM" id="SSF52788">
    <property type="entry name" value="Phosphotyrosine protein phosphatases I"/>
    <property type="match status" value="1"/>
</dbReference>
<proteinExistence type="inferred from homology"/>
<feature type="transmembrane region" description="Helical" evidence="5">
    <location>
        <begin position="219"/>
        <end position="238"/>
    </location>
</feature>
<evidence type="ECO:0000259" key="6">
    <source>
        <dbReference type="SMART" id="SM00226"/>
    </source>
</evidence>
<evidence type="ECO:0000256" key="5">
    <source>
        <dbReference type="SAM" id="Phobius"/>
    </source>
</evidence>
<dbReference type="InterPro" id="IPR050438">
    <property type="entry name" value="LMW_PTPase"/>
</dbReference>